<keyword evidence="1" id="KW-0175">Coiled coil</keyword>
<dbReference type="OrthoDB" id="433738at2759"/>
<protein>
    <submittedName>
        <fullName evidence="2">Uncharacterized protein</fullName>
    </submittedName>
</protein>
<dbReference type="InterPro" id="IPR011990">
    <property type="entry name" value="TPR-like_helical_dom_sf"/>
</dbReference>
<dbReference type="GO" id="GO:0030544">
    <property type="term" value="F:Hsp70 protein binding"/>
    <property type="evidence" value="ECO:0007669"/>
    <property type="project" value="TreeGrafter"/>
</dbReference>
<dbReference type="GO" id="GO:0051879">
    <property type="term" value="F:Hsp90 protein binding"/>
    <property type="evidence" value="ECO:0007669"/>
    <property type="project" value="TreeGrafter"/>
</dbReference>
<dbReference type="EMBL" id="CAJPDQ010000007">
    <property type="protein sequence ID" value="CAF9912103.1"/>
    <property type="molecule type" value="Genomic_DNA"/>
</dbReference>
<evidence type="ECO:0000313" key="3">
    <source>
        <dbReference type="Proteomes" id="UP000664169"/>
    </source>
</evidence>
<gene>
    <name evidence="2" type="ORF">GOMPHAMPRED_007555</name>
</gene>
<dbReference type="GO" id="GO:0006457">
    <property type="term" value="P:protein folding"/>
    <property type="evidence" value="ECO:0007669"/>
    <property type="project" value="TreeGrafter"/>
</dbReference>
<comment type="caution">
    <text evidence="2">The sequence shown here is derived from an EMBL/GenBank/DDBJ whole genome shotgun (WGS) entry which is preliminary data.</text>
</comment>
<dbReference type="GO" id="GO:0005829">
    <property type="term" value="C:cytosol"/>
    <property type="evidence" value="ECO:0007669"/>
    <property type="project" value="TreeGrafter"/>
</dbReference>
<dbReference type="GO" id="GO:0005634">
    <property type="term" value="C:nucleus"/>
    <property type="evidence" value="ECO:0007669"/>
    <property type="project" value="TreeGrafter"/>
</dbReference>
<organism evidence="2 3">
    <name type="scientific">Gomphillus americanus</name>
    <dbReference type="NCBI Taxonomy" id="1940652"/>
    <lineage>
        <taxon>Eukaryota</taxon>
        <taxon>Fungi</taxon>
        <taxon>Dikarya</taxon>
        <taxon>Ascomycota</taxon>
        <taxon>Pezizomycotina</taxon>
        <taxon>Lecanoromycetes</taxon>
        <taxon>OSLEUM clade</taxon>
        <taxon>Ostropomycetidae</taxon>
        <taxon>Ostropales</taxon>
        <taxon>Graphidaceae</taxon>
        <taxon>Gomphilloideae</taxon>
        <taxon>Gomphillus</taxon>
    </lineage>
</organism>
<dbReference type="Proteomes" id="UP000664169">
    <property type="component" value="Unassembled WGS sequence"/>
</dbReference>
<reference evidence="2" key="1">
    <citation type="submission" date="2021-03" db="EMBL/GenBank/DDBJ databases">
        <authorList>
            <person name="Tagirdzhanova G."/>
        </authorList>
    </citation>
    <scope>NUCLEOTIDE SEQUENCE</scope>
</reference>
<name>A0A8H3EXJ2_9LECA</name>
<dbReference type="SUPFAM" id="SSF48452">
    <property type="entry name" value="TPR-like"/>
    <property type="match status" value="1"/>
</dbReference>
<feature type="coiled-coil region" evidence="1">
    <location>
        <begin position="193"/>
        <end position="220"/>
    </location>
</feature>
<evidence type="ECO:0000313" key="2">
    <source>
        <dbReference type="EMBL" id="CAF9912103.1"/>
    </source>
</evidence>
<keyword evidence="3" id="KW-1185">Reference proteome</keyword>
<proteinExistence type="predicted"/>
<dbReference type="AlphaFoldDB" id="A0A8H3EXJ2"/>
<sequence length="221" mass="24722">MEETFTLLPLHIDPTTKLITCPGISTKQLSDELNTLNTTHKTLLSLESPHTVPPPPLPINPKRSAQIQKMREQGNAQLAKRSSAGPPAQEHVKESLKLYSYAIEMALGRPQWEPVQIVRDEVALLMSNRSQSFIGLQAWPEAAIDAETSIECKASPGQSKAWWRGGRSLLEMGRVEEARDWVLRGLEVEGGENAELSGLLEDIEKRAERRKEREAKTRAQK</sequence>
<dbReference type="PANTHER" id="PTHR46035:SF3">
    <property type="entry name" value="TRANSLOCATION PROTEIN SEC72"/>
    <property type="match status" value="1"/>
</dbReference>
<dbReference type="PANTHER" id="PTHR46035">
    <property type="entry name" value="TETRATRICOPEPTIDE REPEAT PROTEIN 4"/>
    <property type="match status" value="1"/>
</dbReference>
<dbReference type="Gene3D" id="1.25.40.10">
    <property type="entry name" value="Tetratricopeptide repeat domain"/>
    <property type="match status" value="1"/>
</dbReference>
<evidence type="ECO:0000256" key="1">
    <source>
        <dbReference type="SAM" id="Coils"/>
    </source>
</evidence>
<accession>A0A8H3EXJ2</accession>